<gene>
    <name evidence="1" type="ORF">F8B77_16765</name>
</gene>
<organism evidence="1 2">
    <name type="scientific">Aliivibrio finisterrensis</name>
    <dbReference type="NCBI Taxonomy" id="511998"/>
    <lineage>
        <taxon>Bacteria</taxon>
        <taxon>Pseudomonadati</taxon>
        <taxon>Pseudomonadota</taxon>
        <taxon>Gammaproteobacteria</taxon>
        <taxon>Vibrionales</taxon>
        <taxon>Vibrionaceae</taxon>
        <taxon>Aliivibrio</taxon>
    </lineage>
</organism>
<evidence type="ECO:0000313" key="2">
    <source>
        <dbReference type="Proteomes" id="UP000434870"/>
    </source>
</evidence>
<sequence length="334" mass="39401">MNDLYIIESPLQLLSAQDALALSGRNACLIVNFGINEKNNEQIRNVLEKSLWTEVHYNTRRKSRCFELMSSLKKMSYYSLIYKRSFFDIYIGDYRNIESLTIASVLKHDRIVLLDDGIWTLIAQNRFISKGKIPYFERNKIAYIRYFLYCLFSLRKINYDLSPNLYTTFDFGSSLLKNQVNLKPKLAKRNVNITKNKVYFYGGKLSESKILESIETELEILEKVYFYLKRDYDRIYYVPHRGEGDLKLKRLEIIGFEVKVINKPAELYFRHSSSMPEKVCSFFSTVLHSSAMEFNDVIIESIDIRSHVVSRKEDIDDVYTYFRDIDILVTNLHD</sequence>
<dbReference type="AlphaFoldDB" id="A0A6N6RNY1"/>
<dbReference type="Proteomes" id="UP000434870">
    <property type="component" value="Unassembled WGS sequence"/>
</dbReference>
<comment type="caution">
    <text evidence="1">The sequence shown here is derived from an EMBL/GenBank/DDBJ whole genome shotgun (WGS) entry which is preliminary data.</text>
</comment>
<name>A0A6N6RNY1_9GAMM</name>
<evidence type="ECO:0000313" key="1">
    <source>
        <dbReference type="EMBL" id="KAB2823161.1"/>
    </source>
</evidence>
<reference evidence="1 2" key="1">
    <citation type="submission" date="2019-09" db="EMBL/GenBank/DDBJ databases">
        <title>Genome of Aliivibrio finisterrensis LMG 23869 (type strain).</title>
        <authorList>
            <person name="Bowman J.P."/>
        </authorList>
    </citation>
    <scope>NUCLEOTIDE SEQUENCE [LARGE SCALE GENOMIC DNA]</scope>
    <source>
        <strain evidence="1 2">LMG 23869</strain>
    </source>
</reference>
<accession>A0A6N6RNY1</accession>
<proteinExistence type="predicted"/>
<dbReference type="RefSeq" id="WP_151656779.1">
    <property type="nucleotide sequence ID" value="NZ_WBVP01000033.1"/>
</dbReference>
<protein>
    <submittedName>
        <fullName evidence="1">Uncharacterized protein</fullName>
    </submittedName>
</protein>
<dbReference type="EMBL" id="WBVP01000033">
    <property type="protein sequence ID" value="KAB2823161.1"/>
    <property type="molecule type" value="Genomic_DNA"/>
</dbReference>